<dbReference type="OrthoDB" id="9807097at2"/>
<keyword evidence="4" id="KW-0808">Transferase</keyword>
<evidence type="ECO:0000256" key="3">
    <source>
        <dbReference type="ARBA" id="ARBA00022475"/>
    </source>
</evidence>
<dbReference type="Pfam" id="PF04464">
    <property type="entry name" value="Glyphos_transf"/>
    <property type="match status" value="1"/>
</dbReference>
<dbReference type="InterPro" id="IPR001173">
    <property type="entry name" value="Glyco_trans_2-like"/>
</dbReference>
<dbReference type="PANTHER" id="PTHR37316:SF3">
    <property type="entry name" value="TEICHOIC ACID GLYCEROL-PHOSPHATE TRANSFERASE"/>
    <property type="match status" value="1"/>
</dbReference>
<dbReference type="GO" id="GO:0005886">
    <property type="term" value="C:plasma membrane"/>
    <property type="evidence" value="ECO:0007669"/>
    <property type="project" value="UniProtKB-SubCell"/>
</dbReference>
<dbReference type="SUPFAM" id="SSF53448">
    <property type="entry name" value="Nucleotide-diphospho-sugar transferases"/>
    <property type="match status" value="1"/>
</dbReference>
<dbReference type="InterPro" id="IPR051612">
    <property type="entry name" value="Teichoic_Acid_Biosynth"/>
</dbReference>
<dbReference type="KEGG" id="hsd:SD1D_2049"/>
<keyword evidence="6" id="KW-0472">Membrane</keyword>
<dbReference type="InterPro" id="IPR029044">
    <property type="entry name" value="Nucleotide-diphossugar_trans"/>
</dbReference>
<dbReference type="Gene3D" id="3.40.50.12580">
    <property type="match status" value="1"/>
</dbReference>
<evidence type="ECO:0000259" key="8">
    <source>
        <dbReference type="Pfam" id="PF00535"/>
    </source>
</evidence>
<protein>
    <recommendedName>
        <fullName evidence="8">Glycosyltransferase 2-like domain-containing protein</fullName>
    </recommendedName>
</protein>
<gene>
    <name evidence="9" type="ORF">SD1D_2049</name>
</gene>
<evidence type="ECO:0000256" key="1">
    <source>
        <dbReference type="ARBA" id="ARBA00004202"/>
    </source>
</evidence>
<evidence type="ECO:0000313" key="9">
    <source>
        <dbReference type="EMBL" id="CUH93585.1"/>
    </source>
</evidence>
<keyword evidence="5" id="KW-0777">Teichoic acid biosynthesis</keyword>
<sequence>MKVSVIIPFHRGEGYLRDCLDSLVAQTYGNLEVIVVSDHAPKEDLACVSEYGDKLDVKLHHLDNKTGVAAARNLGLDVATGDYVYFLDSDDYLYENTIELLVEAALDRDDDITYGKKKPTWFQRSVYFLREQEEKESKDQEEESDLETPSEDEQEDDDNQADSAEDPSDDKESTEEGEEEKRDKKFKKIEESEEEIINEEELTEEEKQLRREARTRQAYRILVSKRKGVKNISVLNILFKRSFVEENKLRFPEDLVYLSDAPFLMEALSKTDRYKKRFAALYVKRKHNDAINFPALSQIKDPNRFNELIAAYYETKKRIEYNPDLMDRFEKKYISYYTRVYAPRLKRSVNDIWREENFIKMSLLAKEINKEVIKGLKGYRRRLVKALIKQDVNKSLRIVKLHLGIKKLKKVLRSRKALGRALYVHVFLKRPMKENWILFESFFGKSYSDSPKYIYEYISANAPGKYKCIWIINKKGTKIPFRHKKIKRFSLRYYYYVARAGYMVFNSRQPEWIVKREGNIFLQTWHGTPLKKLVFDIDDISSATPRYKQQVYKQSRAWDYLIAANEFSSKTFKRCFMFDNTMLETGYPRNDILHSKDRDQIAAIIRKRLGIPKEKKIILYAPTWRDDEFYDKGKYKFKLQLDLDLMKKELGDEYVFLLRTHYFIADSLDVSHLKGFAYNVSKYDDISELYLISDILITDYSSVFFDFANLKRPMLFFTYDLEKYRDVLRGFYIDIEKEVPGPLVFTSEEVVDSIKNIDIIEQKYKSRYEEFYNRFCAWEDGQASKKVVESVFKI</sequence>
<accession>A0A0K8J7Q9</accession>
<dbReference type="AlphaFoldDB" id="A0A0K8J7Q9"/>
<proteinExistence type="inferred from homology"/>
<organism evidence="9 10">
    <name type="scientific">Herbinix luporum</name>
    <dbReference type="NCBI Taxonomy" id="1679721"/>
    <lineage>
        <taxon>Bacteria</taxon>
        <taxon>Bacillati</taxon>
        <taxon>Bacillota</taxon>
        <taxon>Clostridia</taxon>
        <taxon>Lachnospirales</taxon>
        <taxon>Lachnospiraceae</taxon>
        <taxon>Herbinix</taxon>
    </lineage>
</organism>
<evidence type="ECO:0000256" key="2">
    <source>
        <dbReference type="ARBA" id="ARBA00010488"/>
    </source>
</evidence>
<feature type="domain" description="Glycosyltransferase 2-like" evidence="8">
    <location>
        <begin position="4"/>
        <end position="116"/>
    </location>
</feature>
<feature type="compositionally biased region" description="Acidic residues" evidence="7">
    <location>
        <begin position="139"/>
        <end position="178"/>
    </location>
</feature>
<dbReference type="GO" id="GO:0047355">
    <property type="term" value="F:CDP-glycerol glycerophosphotransferase activity"/>
    <property type="evidence" value="ECO:0007669"/>
    <property type="project" value="InterPro"/>
</dbReference>
<evidence type="ECO:0000256" key="7">
    <source>
        <dbReference type="SAM" id="MobiDB-lite"/>
    </source>
</evidence>
<reference evidence="10" key="1">
    <citation type="submission" date="2015-09" db="EMBL/GenBank/DDBJ databases">
        <authorList>
            <person name="Wibberg D."/>
        </authorList>
    </citation>
    <scope>NUCLEOTIDE SEQUENCE [LARGE SCALE GENOMIC DNA]</scope>
    <source>
        <strain evidence="10">SD1D</strain>
    </source>
</reference>
<name>A0A0K8J7Q9_9FIRM</name>
<keyword evidence="10" id="KW-1185">Reference proteome</keyword>
<dbReference type="EMBL" id="LN879430">
    <property type="protein sequence ID" value="CUH93585.1"/>
    <property type="molecule type" value="Genomic_DNA"/>
</dbReference>
<dbReference type="CDD" id="cd00761">
    <property type="entry name" value="Glyco_tranf_GTA_type"/>
    <property type="match status" value="1"/>
</dbReference>
<dbReference type="InterPro" id="IPR043149">
    <property type="entry name" value="TagF_N"/>
</dbReference>
<dbReference type="Gene3D" id="3.90.550.10">
    <property type="entry name" value="Spore Coat Polysaccharide Biosynthesis Protein SpsA, Chain A"/>
    <property type="match status" value="1"/>
</dbReference>
<dbReference type="RefSeq" id="WP_058258819.1">
    <property type="nucleotide sequence ID" value="NZ_DUPS01000058.1"/>
</dbReference>
<dbReference type="SUPFAM" id="SSF53756">
    <property type="entry name" value="UDP-Glycosyltransferase/glycogen phosphorylase"/>
    <property type="match status" value="1"/>
</dbReference>
<evidence type="ECO:0000256" key="5">
    <source>
        <dbReference type="ARBA" id="ARBA00022944"/>
    </source>
</evidence>
<dbReference type="PANTHER" id="PTHR37316">
    <property type="entry name" value="TEICHOIC ACID GLYCEROL-PHOSPHATE PRIMASE"/>
    <property type="match status" value="1"/>
</dbReference>
<comment type="subcellular location">
    <subcellularLocation>
        <location evidence="1">Cell membrane</location>
        <topology evidence="1">Peripheral membrane protein</topology>
    </subcellularLocation>
</comment>
<dbReference type="InterPro" id="IPR043148">
    <property type="entry name" value="TagF_C"/>
</dbReference>
<dbReference type="Proteomes" id="UP000196053">
    <property type="component" value="Chromosome I"/>
</dbReference>
<evidence type="ECO:0000256" key="4">
    <source>
        <dbReference type="ARBA" id="ARBA00022679"/>
    </source>
</evidence>
<comment type="similarity">
    <text evidence="2">Belongs to the CDP-glycerol glycerophosphotransferase family.</text>
</comment>
<dbReference type="Pfam" id="PF00535">
    <property type="entry name" value="Glycos_transf_2"/>
    <property type="match status" value="1"/>
</dbReference>
<feature type="region of interest" description="Disordered" evidence="7">
    <location>
        <begin position="132"/>
        <end position="187"/>
    </location>
</feature>
<dbReference type="GO" id="GO:0019350">
    <property type="term" value="P:teichoic acid biosynthetic process"/>
    <property type="evidence" value="ECO:0007669"/>
    <property type="project" value="UniProtKB-KW"/>
</dbReference>
<dbReference type="Gene3D" id="3.40.50.11820">
    <property type="match status" value="1"/>
</dbReference>
<evidence type="ECO:0000256" key="6">
    <source>
        <dbReference type="ARBA" id="ARBA00023136"/>
    </source>
</evidence>
<dbReference type="InterPro" id="IPR007554">
    <property type="entry name" value="Glycerophosphate_synth"/>
</dbReference>
<evidence type="ECO:0000313" key="10">
    <source>
        <dbReference type="Proteomes" id="UP000196053"/>
    </source>
</evidence>
<keyword evidence="3" id="KW-1003">Cell membrane</keyword>